<sequence length="111" mass="12116">FLVWKMRSTGLVVASLALVFLVNLSTAREDPDLFLPSQGIGDGVGGEKPWTCCDKCFCTKSIPPQCRCADQLIGGCHPNCKTCVCTKSYPPKCRCFDVINDYCGDSCNPEQ</sequence>
<dbReference type="EMBL" id="AMZH03019880">
    <property type="protein sequence ID" value="RRT39800.1"/>
    <property type="molecule type" value="Genomic_DNA"/>
</dbReference>
<feature type="chain" id="PRO_5019586480" description="Bowman-Birk serine protease inhibitors family domain-containing protein" evidence="8">
    <location>
        <begin position="28"/>
        <end position="111"/>
    </location>
</feature>
<dbReference type="AlphaFoldDB" id="A0A426XK29"/>
<evidence type="ECO:0000256" key="8">
    <source>
        <dbReference type="SAM" id="SignalP"/>
    </source>
</evidence>
<evidence type="ECO:0000259" key="9">
    <source>
        <dbReference type="SMART" id="SM00269"/>
    </source>
</evidence>
<evidence type="ECO:0000256" key="2">
    <source>
        <dbReference type="ARBA" id="ARBA00022690"/>
    </source>
</evidence>
<dbReference type="GO" id="GO:0005576">
    <property type="term" value="C:extracellular region"/>
    <property type="evidence" value="ECO:0007669"/>
    <property type="project" value="InterPro"/>
</dbReference>
<comment type="similarity">
    <text evidence="1 7">Belongs to the Bowman-Birk serine protease inhibitor family.</text>
</comment>
<feature type="signal peptide" evidence="8">
    <location>
        <begin position="1"/>
        <end position="27"/>
    </location>
</feature>
<feature type="disulfide bond" evidence="6">
    <location>
        <begin position="85"/>
        <end position="93"/>
    </location>
</feature>
<feature type="disulfide bond" evidence="6">
    <location>
        <begin position="53"/>
        <end position="68"/>
    </location>
</feature>
<feature type="disulfide bond" evidence="6">
    <location>
        <begin position="56"/>
        <end position="103"/>
    </location>
</feature>
<dbReference type="PANTHER" id="PTHR33479">
    <property type="entry name" value="BOWMAN-BIRK TYPE BRAN TRYPSIN INHIBITOR"/>
    <property type="match status" value="1"/>
</dbReference>
<feature type="site" description="Reactive bond for trypsin" evidence="5">
    <location>
        <begin position="87"/>
        <end position="88"/>
    </location>
</feature>
<comment type="caution">
    <text evidence="10">The sequence shown here is derived from an EMBL/GenBank/DDBJ whole genome shotgun (WGS) entry which is preliminary data.</text>
</comment>
<feature type="non-terminal residue" evidence="10">
    <location>
        <position position="1"/>
    </location>
</feature>
<gene>
    <name evidence="10" type="ORF">B296_00046071</name>
</gene>
<evidence type="ECO:0000256" key="3">
    <source>
        <dbReference type="ARBA" id="ARBA00022900"/>
    </source>
</evidence>
<dbReference type="Pfam" id="PF00228">
    <property type="entry name" value="Bowman-Birk_leg"/>
    <property type="match status" value="2"/>
</dbReference>
<evidence type="ECO:0000256" key="1">
    <source>
        <dbReference type="ARBA" id="ARBA00008506"/>
    </source>
</evidence>
<reference evidence="10 11" key="1">
    <citation type="journal article" date="2014" name="Agronomy (Basel)">
        <title>A Draft Genome Sequence for Ensete ventricosum, the Drought-Tolerant Tree Against Hunger.</title>
        <authorList>
            <person name="Harrison J."/>
            <person name="Moore K.A."/>
            <person name="Paszkiewicz K."/>
            <person name="Jones T."/>
            <person name="Grant M."/>
            <person name="Ambacheew D."/>
            <person name="Muzemil S."/>
            <person name="Studholme D.J."/>
        </authorList>
    </citation>
    <scope>NUCLEOTIDE SEQUENCE [LARGE SCALE GENOMIC DNA]</scope>
</reference>
<dbReference type="SUPFAM" id="SSF57247">
    <property type="entry name" value="Bowman-Birk inhibitor, BBI"/>
    <property type="match status" value="1"/>
</dbReference>
<dbReference type="InterPro" id="IPR000877">
    <property type="entry name" value="Prot_inh_BBI"/>
</dbReference>
<dbReference type="Gene3D" id="2.10.69.10">
    <property type="entry name" value="Cysteine Protease (Bromelain) Inhibitor, subunit H"/>
    <property type="match status" value="1"/>
</dbReference>
<proteinExistence type="inferred from homology"/>
<dbReference type="CDD" id="cd00023">
    <property type="entry name" value="BBI"/>
    <property type="match status" value="1"/>
</dbReference>
<evidence type="ECO:0000256" key="7">
    <source>
        <dbReference type="RuleBase" id="RU003856"/>
    </source>
</evidence>
<evidence type="ECO:0000256" key="5">
    <source>
        <dbReference type="PIRSR" id="PIRSR600877-50"/>
    </source>
</evidence>
<keyword evidence="3 7" id="KW-0722">Serine protease inhibitor</keyword>
<evidence type="ECO:0000313" key="11">
    <source>
        <dbReference type="Proteomes" id="UP000287651"/>
    </source>
</evidence>
<dbReference type="InterPro" id="IPR035995">
    <property type="entry name" value="Bowman-Birk_prot_inh"/>
</dbReference>
<feature type="domain" description="Bowman-Birk serine protease inhibitors family" evidence="9">
    <location>
        <begin position="52"/>
        <end position="107"/>
    </location>
</feature>
<feature type="disulfide bond" evidence="6">
    <location>
        <begin position="58"/>
        <end position="66"/>
    </location>
</feature>
<dbReference type="GO" id="GO:0004867">
    <property type="term" value="F:serine-type endopeptidase inhibitor activity"/>
    <property type="evidence" value="ECO:0007669"/>
    <property type="project" value="UniProtKB-KW"/>
</dbReference>
<dbReference type="SMART" id="SM00269">
    <property type="entry name" value="BowB"/>
    <property type="match status" value="1"/>
</dbReference>
<evidence type="ECO:0000256" key="6">
    <source>
        <dbReference type="PIRSR" id="PIRSR600877-51"/>
    </source>
</evidence>
<keyword evidence="2 7" id="KW-0646">Protease inhibitor</keyword>
<accession>A0A426XK29</accession>
<name>A0A426XK29_ENSVE</name>
<feature type="disulfide bond" evidence="6">
    <location>
        <begin position="76"/>
        <end position="83"/>
    </location>
</feature>
<keyword evidence="4 6" id="KW-1015">Disulfide bond</keyword>
<evidence type="ECO:0000313" key="10">
    <source>
        <dbReference type="EMBL" id="RRT39800.1"/>
    </source>
</evidence>
<feature type="disulfide bond" evidence="6">
    <location>
        <begin position="52"/>
        <end position="107"/>
    </location>
</feature>
<evidence type="ECO:0000256" key="4">
    <source>
        <dbReference type="ARBA" id="ARBA00023157"/>
    </source>
</evidence>
<dbReference type="PANTHER" id="PTHR33479:SF19">
    <property type="entry name" value="BOWMAN-BIRK TYPE PROTEINASE INHIBITOR C-II"/>
    <property type="match status" value="1"/>
</dbReference>
<feature type="disulfide bond" evidence="6">
    <location>
        <begin position="80"/>
        <end position="95"/>
    </location>
</feature>
<dbReference type="Proteomes" id="UP000287651">
    <property type="component" value="Unassembled WGS sequence"/>
</dbReference>
<protein>
    <recommendedName>
        <fullName evidence="9">Bowman-Birk serine protease inhibitors family domain-containing protein</fullName>
    </recommendedName>
</protein>
<keyword evidence="8" id="KW-0732">Signal</keyword>
<organism evidence="10 11">
    <name type="scientific">Ensete ventricosum</name>
    <name type="common">Abyssinian banana</name>
    <name type="synonym">Musa ensete</name>
    <dbReference type="NCBI Taxonomy" id="4639"/>
    <lineage>
        <taxon>Eukaryota</taxon>
        <taxon>Viridiplantae</taxon>
        <taxon>Streptophyta</taxon>
        <taxon>Embryophyta</taxon>
        <taxon>Tracheophyta</taxon>
        <taxon>Spermatophyta</taxon>
        <taxon>Magnoliopsida</taxon>
        <taxon>Liliopsida</taxon>
        <taxon>Zingiberales</taxon>
        <taxon>Musaceae</taxon>
        <taxon>Ensete</taxon>
    </lineage>
</organism>
<feature type="site" description="Reactive bond for trypsin" evidence="5">
    <location>
        <begin position="60"/>
        <end position="61"/>
    </location>
</feature>